<comment type="caution">
    <text evidence="2">The sequence shown here is derived from an EMBL/GenBank/DDBJ whole genome shotgun (WGS) entry which is preliminary data.</text>
</comment>
<dbReference type="AlphaFoldDB" id="A0ABC8USD7"/>
<dbReference type="Pfam" id="PF20680">
    <property type="entry name" value="DUF6817"/>
    <property type="match status" value="1"/>
</dbReference>
<evidence type="ECO:0000313" key="2">
    <source>
        <dbReference type="EMBL" id="CAK9183988.1"/>
    </source>
</evidence>
<feature type="domain" description="DUF6817" evidence="1">
    <location>
        <begin position="337"/>
        <end position="422"/>
    </location>
</feature>
<dbReference type="FunFam" id="3.40.50.720:FF:000387">
    <property type="entry name" value="NAD(P)-binding Rossmann-fold superfamily protein"/>
    <property type="match status" value="1"/>
</dbReference>
<keyword evidence="3" id="KW-1185">Reference proteome</keyword>
<protein>
    <recommendedName>
        <fullName evidence="1">DUF6817 domain-containing protein</fullName>
    </recommendedName>
</protein>
<dbReference type="EMBL" id="CAUOFW020008835">
    <property type="protein sequence ID" value="CAK9183988.1"/>
    <property type="molecule type" value="Genomic_DNA"/>
</dbReference>
<name>A0ABC8USD7_9AQUA</name>
<dbReference type="InterPro" id="IPR002347">
    <property type="entry name" value="SDR_fam"/>
</dbReference>
<dbReference type="PANTHER" id="PTHR37391">
    <property type="entry name" value="E3 UBIQUITIN-PROTEIN LIGASE"/>
    <property type="match status" value="1"/>
</dbReference>
<accession>A0ABC8USD7</accession>
<dbReference type="Proteomes" id="UP001642360">
    <property type="component" value="Unassembled WGS sequence"/>
</dbReference>
<dbReference type="PRINTS" id="PR00080">
    <property type="entry name" value="SDRFAMILY"/>
</dbReference>
<dbReference type="Gene3D" id="3.40.50.720">
    <property type="entry name" value="NAD(P)-binding Rossmann-like Domain"/>
    <property type="match status" value="1"/>
</dbReference>
<organism evidence="2 3">
    <name type="scientific">Ilex paraguariensis</name>
    <name type="common">yerba mate</name>
    <dbReference type="NCBI Taxonomy" id="185542"/>
    <lineage>
        <taxon>Eukaryota</taxon>
        <taxon>Viridiplantae</taxon>
        <taxon>Streptophyta</taxon>
        <taxon>Embryophyta</taxon>
        <taxon>Tracheophyta</taxon>
        <taxon>Spermatophyta</taxon>
        <taxon>Magnoliopsida</taxon>
        <taxon>eudicotyledons</taxon>
        <taxon>Gunneridae</taxon>
        <taxon>Pentapetalae</taxon>
        <taxon>asterids</taxon>
        <taxon>campanulids</taxon>
        <taxon>Aquifoliales</taxon>
        <taxon>Aquifoliaceae</taxon>
        <taxon>Ilex</taxon>
    </lineage>
</organism>
<proteinExistence type="predicted"/>
<reference evidence="2 3" key="1">
    <citation type="submission" date="2024-02" db="EMBL/GenBank/DDBJ databases">
        <authorList>
            <person name="Vignale AGUSTIN F."/>
            <person name="Sosa J E."/>
            <person name="Modenutti C."/>
        </authorList>
    </citation>
    <scope>NUCLEOTIDE SEQUENCE [LARGE SCALE GENOMIC DNA]</scope>
</reference>
<dbReference type="InterPro" id="IPR049202">
    <property type="entry name" value="DUF6817"/>
</dbReference>
<dbReference type="PRINTS" id="PR00081">
    <property type="entry name" value="GDHRDH"/>
</dbReference>
<sequence length="721" mass="81660">MVSKDPEPILSSPSLPTSRWWSKETVAVVTGANKGIGFALVKRLAELGVTVILTARDNVKGLKAVESLIDQGLHVHFFCLDVSELVSIKAFASWFQETFGVLDILVNNAAVSFNDIHENSVEHAETVMKTNFYGTKLLTETLLPMFRRSASMSRILNISSRLGLLNKLQNPSIRETLGDEERLSEDHIQDMVVTFLDDVKSGTWRSKGWPKVWTDYAVSKLALNAYSRIMAKRYQGRGLSVNCFCPGFTQTSMTRGKGDHTADAAAAVGADLVLLPPEELPTGKFYIGSSSHQSKMSSLSLSSSENQYLETLLQSARPFLRGELESIDKNLPSVIAVLRSAGAGECWHRHGSFQYHLFDVYRILKLWKAQECICLCGLFHSAYSNSYNNLAIFDAATDRDTVRGLVGEAAERLMYLFCVVQRHPLIHDDLLFQYTDSELVEHLELSKISLRKSKEIGIFNEEEFWRVKLQSLVPANGITVKHIKTGEEVVLSRRVIAVFLLMTIVDFSDQFFGYQDVLFENSNGRLEFSGDNNAALWPGDGRPGLWMNSISRMGALYTMLVREEEIYMEESKRSGDDGVLKDREYEGIELVIPPVFENCTRVLDAEDQIESRDLYWEVMCDSSEKGLQRAEEKLLRCVEKNPFIGEPHLVLGQLYLSKERFEDAEREVQEGLTLLLEWGNPWDKRMSWEGWIAWARVMWIKAKERSWPKTSWGIINLGLVK</sequence>
<evidence type="ECO:0000313" key="3">
    <source>
        <dbReference type="Proteomes" id="UP001642360"/>
    </source>
</evidence>
<dbReference type="SUPFAM" id="SSF51735">
    <property type="entry name" value="NAD(P)-binding Rossmann-fold domains"/>
    <property type="match status" value="1"/>
</dbReference>
<gene>
    <name evidence="2" type="ORF">ILEXP_LOCUS54289</name>
</gene>
<dbReference type="PANTHER" id="PTHR37391:SF11">
    <property type="entry name" value="TETRATRICOPEPTIDE-LIKE HELICAL DOMAIN-CONTAINING PROTEIN"/>
    <property type="match status" value="1"/>
</dbReference>
<dbReference type="InterPro" id="IPR036291">
    <property type="entry name" value="NAD(P)-bd_dom_sf"/>
</dbReference>
<evidence type="ECO:0000259" key="1">
    <source>
        <dbReference type="Pfam" id="PF20680"/>
    </source>
</evidence>
<dbReference type="Pfam" id="PF00106">
    <property type="entry name" value="adh_short"/>
    <property type="match status" value="2"/>
</dbReference>